<protein>
    <submittedName>
        <fullName evidence="1">Uncharacterized protein</fullName>
    </submittedName>
</protein>
<dbReference type="Proteomes" id="UP000298784">
    <property type="component" value="Segment"/>
</dbReference>
<name>A0A4D6T8C4_9CAUD</name>
<dbReference type="GeneID" id="55615794"/>
<organism evidence="1 2">
    <name type="scientific">Microbacterium phage Akoni</name>
    <dbReference type="NCBI Taxonomy" id="2565510"/>
    <lineage>
        <taxon>Viruses</taxon>
        <taxon>Duplodnaviria</taxon>
        <taxon>Heunggongvirae</taxon>
        <taxon>Uroviricota</taxon>
        <taxon>Caudoviricetes</taxon>
        <taxon>Eekayvirinae</taxon>
        <taxon>Akonivirus</taxon>
        <taxon>Akonivirus akoni</taxon>
    </lineage>
</organism>
<reference evidence="1 2" key="1">
    <citation type="submission" date="2019-04" db="EMBL/GenBank/DDBJ databases">
        <authorList>
            <person name="Fakhre F."/>
            <person name="Gonzalez R.M."/>
            <person name="Howells E.K."/>
            <person name="Otero L.A."/>
            <person name="Pegoraro K.N."/>
            <person name="Robichaux K.C."/>
            <person name="Rodier A."/>
            <person name="Sadowski C.L."/>
            <person name="Carter V.P."/>
            <person name="Gray A.D."/>
            <person name="Klein G.C."/>
            <person name="Lebosada C."/>
            <person name="Miklaszewski C.M."/>
            <person name="Sutton S.N."/>
            <person name="Pollenz R.S."/>
            <person name="Garlena R.A."/>
            <person name="Russell D.A."/>
            <person name="Pope W.H."/>
            <person name="Jacobs-Sera D."/>
            <person name="Hatfull G.F."/>
        </authorList>
    </citation>
    <scope>NUCLEOTIDE SEQUENCE [LARGE SCALE GENOMIC DNA]</scope>
</reference>
<proteinExistence type="predicted"/>
<keyword evidence="2" id="KW-1185">Reference proteome</keyword>
<gene>
    <name evidence="1" type="primary">55</name>
    <name evidence="1" type="ORF">SEA_AKONI_55</name>
</gene>
<dbReference type="RefSeq" id="YP_009845436.1">
    <property type="nucleotide sequence ID" value="NC_048761.1"/>
</dbReference>
<evidence type="ECO:0000313" key="1">
    <source>
        <dbReference type="EMBL" id="QCG78341.2"/>
    </source>
</evidence>
<sequence>MSEEVVHVPNRQAMLKNIPEEHRITDDARFEWLWMQRIIVVQNIYTHTNNNRDRMAASLVLQAAWSAHLPSIEMLLRRLEGGAVPDSVVLEGDSLPI</sequence>
<accession>A0A4D6T8C4</accession>
<evidence type="ECO:0000313" key="2">
    <source>
        <dbReference type="Proteomes" id="UP000298784"/>
    </source>
</evidence>
<dbReference type="EMBL" id="MK757449">
    <property type="protein sequence ID" value="QCG78341.2"/>
    <property type="molecule type" value="Genomic_DNA"/>
</dbReference>
<dbReference type="KEGG" id="vg:55615794"/>